<reference evidence="3" key="1">
    <citation type="journal article" date="2005" name="Nature">
        <title>The map-based sequence of the rice genome.</title>
        <authorList>
            <consortium name="International rice genome sequencing project (IRGSP)"/>
            <person name="Matsumoto T."/>
            <person name="Wu J."/>
            <person name="Kanamori H."/>
            <person name="Katayose Y."/>
            <person name="Fujisawa M."/>
            <person name="Namiki N."/>
            <person name="Mizuno H."/>
            <person name="Yamamoto K."/>
            <person name="Antonio B.A."/>
            <person name="Baba T."/>
            <person name="Sakata K."/>
            <person name="Nagamura Y."/>
            <person name="Aoki H."/>
            <person name="Arikawa K."/>
            <person name="Arita K."/>
            <person name="Bito T."/>
            <person name="Chiden Y."/>
            <person name="Fujitsuka N."/>
            <person name="Fukunaka R."/>
            <person name="Hamada M."/>
            <person name="Harada C."/>
            <person name="Hayashi A."/>
            <person name="Hijishita S."/>
            <person name="Honda M."/>
            <person name="Hosokawa S."/>
            <person name="Ichikawa Y."/>
            <person name="Idonuma A."/>
            <person name="Iijima M."/>
            <person name="Ikeda M."/>
            <person name="Ikeno M."/>
            <person name="Ito K."/>
            <person name="Ito S."/>
            <person name="Ito T."/>
            <person name="Ito Y."/>
            <person name="Ito Y."/>
            <person name="Iwabuchi A."/>
            <person name="Kamiya K."/>
            <person name="Karasawa W."/>
            <person name="Kurita K."/>
            <person name="Katagiri S."/>
            <person name="Kikuta A."/>
            <person name="Kobayashi H."/>
            <person name="Kobayashi N."/>
            <person name="Machita K."/>
            <person name="Maehara T."/>
            <person name="Masukawa M."/>
            <person name="Mizubayashi T."/>
            <person name="Mukai Y."/>
            <person name="Nagasaki H."/>
            <person name="Nagata Y."/>
            <person name="Naito S."/>
            <person name="Nakashima M."/>
            <person name="Nakama Y."/>
            <person name="Nakamichi Y."/>
            <person name="Nakamura M."/>
            <person name="Meguro A."/>
            <person name="Negishi M."/>
            <person name="Ohta I."/>
            <person name="Ohta T."/>
            <person name="Okamoto M."/>
            <person name="Ono N."/>
            <person name="Saji S."/>
            <person name="Sakaguchi M."/>
            <person name="Sakai K."/>
            <person name="Shibata M."/>
            <person name="Shimokawa T."/>
            <person name="Song J."/>
            <person name="Takazaki Y."/>
            <person name="Terasawa K."/>
            <person name="Tsugane M."/>
            <person name="Tsuji K."/>
            <person name="Ueda S."/>
            <person name="Waki K."/>
            <person name="Yamagata H."/>
            <person name="Yamamoto M."/>
            <person name="Yamamoto S."/>
            <person name="Yamane H."/>
            <person name="Yoshiki S."/>
            <person name="Yoshihara R."/>
            <person name="Yukawa K."/>
            <person name="Zhong H."/>
            <person name="Yano M."/>
            <person name="Yuan Q."/>
            <person name="Ouyang S."/>
            <person name="Liu J."/>
            <person name="Jones K.M."/>
            <person name="Gansberger K."/>
            <person name="Moffat K."/>
            <person name="Hill J."/>
            <person name="Bera J."/>
            <person name="Fadrosh D."/>
            <person name="Jin S."/>
            <person name="Johri S."/>
            <person name="Kim M."/>
            <person name="Overton L."/>
            <person name="Reardon M."/>
            <person name="Tsitrin T."/>
            <person name="Vuong H."/>
            <person name="Weaver B."/>
            <person name="Ciecko A."/>
            <person name="Tallon L."/>
            <person name="Jackson J."/>
            <person name="Pai G."/>
            <person name="Aken S.V."/>
            <person name="Utterback T."/>
            <person name="Reidmuller S."/>
            <person name="Feldblyum T."/>
            <person name="Hsiao J."/>
            <person name="Zismann V."/>
            <person name="Iobst S."/>
            <person name="de Vazeille A.R."/>
            <person name="Buell C.R."/>
            <person name="Ying K."/>
            <person name="Li Y."/>
            <person name="Lu T."/>
            <person name="Huang Y."/>
            <person name="Zhao Q."/>
            <person name="Feng Q."/>
            <person name="Zhang L."/>
            <person name="Zhu J."/>
            <person name="Weng Q."/>
            <person name="Mu J."/>
            <person name="Lu Y."/>
            <person name="Fan D."/>
            <person name="Liu Y."/>
            <person name="Guan J."/>
            <person name="Zhang Y."/>
            <person name="Yu S."/>
            <person name="Liu X."/>
            <person name="Zhang Y."/>
            <person name="Hong G."/>
            <person name="Han B."/>
            <person name="Choisne N."/>
            <person name="Demange N."/>
            <person name="Orjeda G."/>
            <person name="Samain S."/>
            <person name="Cattolico L."/>
            <person name="Pelletier E."/>
            <person name="Couloux A."/>
            <person name="Segurens B."/>
            <person name="Wincker P."/>
            <person name="D'Hont A."/>
            <person name="Scarpelli C."/>
            <person name="Weissenbach J."/>
            <person name="Salanoubat M."/>
            <person name="Quetier F."/>
            <person name="Yu Y."/>
            <person name="Kim H.R."/>
            <person name="Rambo T."/>
            <person name="Currie J."/>
            <person name="Collura K."/>
            <person name="Luo M."/>
            <person name="Yang T."/>
            <person name="Ammiraju J.S.S."/>
            <person name="Engler F."/>
            <person name="Soderlund C."/>
            <person name="Wing R.A."/>
            <person name="Palmer L.E."/>
            <person name="de la Bastide M."/>
            <person name="Spiegel L."/>
            <person name="Nascimento L."/>
            <person name="Zutavern T."/>
            <person name="O'Shaughnessy A."/>
            <person name="Dike S."/>
            <person name="Dedhia N."/>
            <person name="Preston R."/>
            <person name="Balija V."/>
            <person name="McCombie W.R."/>
            <person name="Chow T."/>
            <person name="Chen H."/>
            <person name="Chung M."/>
            <person name="Chen C."/>
            <person name="Shaw J."/>
            <person name="Wu H."/>
            <person name="Hsiao K."/>
            <person name="Chao Y."/>
            <person name="Chu M."/>
            <person name="Cheng C."/>
            <person name="Hour A."/>
            <person name="Lee P."/>
            <person name="Lin S."/>
            <person name="Lin Y."/>
            <person name="Liou J."/>
            <person name="Liu S."/>
            <person name="Hsing Y."/>
            <person name="Raghuvanshi S."/>
            <person name="Mohanty A."/>
            <person name="Bharti A.K."/>
            <person name="Gaur A."/>
            <person name="Gupta V."/>
            <person name="Kumar D."/>
            <person name="Ravi V."/>
            <person name="Vij S."/>
            <person name="Kapur A."/>
            <person name="Khurana P."/>
            <person name="Khurana P."/>
            <person name="Khurana J.P."/>
            <person name="Tyagi A.K."/>
            <person name="Gaikwad K."/>
            <person name="Singh A."/>
            <person name="Dalal V."/>
            <person name="Srivastava S."/>
            <person name="Dixit A."/>
            <person name="Pal A.K."/>
            <person name="Ghazi I.A."/>
            <person name="Yadav M."/>
            <person name="Pandit A."/>
            <person name="Bhargava A."/>
            <person name="Sureshbabu K."/>
            <person name="Batra K."/>
            <person name="Sharma T.R."/>
            <person name="Mohapatra T."/>
            <person name="Singh N.K."/>
            <person name="Messing J."/>
            <person name="Nelson A.B."/>
            <person name="Fuks G."/>
            <person name="Kavchok S."/>
            <person name="Keizer G."/>
            <person name="Linton E."/>
            <person name="Llaca V."/>
            <person name="Song R."/>
            <person name="Tanyolac B."/>
            <person name="Young S."/>
            <person name="Ho-Il K."/>
            <person name="Hahn J.H."/>
            <person name="Sangsakoo G."/>
            <person name="Vanavichit A."/>
            <person name="de Mattos Luiz.A.T."/>
            <person name="Zimmer P.D."/>
            <person name="Malone G."/>
            <person name="Dellagostin O."/>
            <person name="de Oliveira A.C."/>
            <person name="Bevan M."/>
            <person name="Bancroft I."/>
            <person name="Minx P."/>
            <person name="Cordum H."/>
            <person name="Wilson R."/>
            <person name="Cheng Z."/>
            <person name="Jin W."/>
            <person name="Jiang J."/>
            <person name="Leong S.A."/>
            <person name="Iwama H."/>
            <person name="Gojobori T."/>
            <person name="Itoh T."/>
            <person name="Niimura Y."/>
            <person name="Fujii Y."/>
            <person name="Habara T."/>
            <person name="Sakai H."/>
            <person name="Sato Y."/>
            <person name="Wilson G."/>
            <person name="Kumar K."/>
            <person name="McCouch S."/>
            <person name="Juretic N."/>
            <person name="Hoen D."/>
            <person name="Wright S."/>
            <person name="Bruskiewich R."/>
            <person name="Bureau T."/>
            <person name="Miyao A."/>
            <person name="Hirochika H."/>
            <person name="Nishikawa T."/>
            <person name="Kadowaki K."/>
            <person name="Sugiura M."/>
            <person name="Burr B."/>
            <person name="Sasaki T."/>
        </authorList>
    </citation>
    <scope>NUCLEOTIDE SEQUENCE [LARGE SCALE GENOMIC DNA]</scope>
    <source>
        <strain evidence="3">cv. Nipponbare</strain>
    </source>
</reference>
<protein>
    <submittedName>
        <fullName evidence="2">Uncharacterized protein</fullName>
    </submittedName>
</protein>
<evidence type="ECO:0000313" key="2">
    <source>
        <dbReference type="EMBL" id="BAD07585.1"/>
    </source>
</evidence>
<accession>Q6ZHB4</accession>
<evidence type="ECO:0000313" key="3">
    <source>
        <dbReference type="Proteomes" id="UP000000763"/>
    </source>
</evidence>
<dbReference type="Proteomes" id="UP000000763">
    <property type="component" value="Chromosome 2"/>
</dbReference>
<evidence type="ECO:0000256" key="1">
    <source>
        <dbReference type="SAM" id="MobiDB-lite"/>
    </source>
</evidence>
<dbReference type="AlphaFoldDB" id="Q6ZHB4"/>
<gene>
    <name evidence="2" type="primary">OJ1717_A09.45</name>
</gene>
<sequence length="74" mass="8054">MKKRRKGKETTGARSEYLQAPRLTGSREGSAVVASDATAAAGGELHLSAQPRAFLTMRARGYLMAWAARMDSWI</sequence>
<name>Q6ZHB4_ORYSJ</name>
<reference evidence="3" key="2">
    <citation type="journal article" date="2008" name="Nucleic Acids Res.">
        <title>The rice annotation project database (RAP-DB): 2008 update.</title>
        <authorList>
            <consortium name="The rice annotation project (RAP)"/>
        </authorList>
    </citation>
    <scope>GENOME REANNOTATION</scope>
    <source>
        <strain evidence="3">cv. Nipponbare</strain>
    </source>
</reference>
<proteinExistence type="predicted"/>
<dbReference type="EMBL" id="AP004071">
    <property type="protein sequence ID" value="BAD07585.1"/>
    <property type="molecule type" value="Genomic_DNA"/>
</dbReference>
<feature type="region of interest" description="Disordered" evidence="1">
    <location>
        <begin position="1"/>
        <end position="21"/>
    </location>
</feature>
<organism evidence="2 3">
    <name type="scientific">Oryza sativa subsp. japonica</name>
    <name type="common">Rice</name>
    <dbReference type="NCBI Taxonomy" id="39947"/>
    <lineage>
        <taxon>Eukaryota</taxon>
        <taxon>Viridiplantae</taxon>
        <taxon>Streptophyta</taxon>
        <taxon>Embryophyta</taxon>
        <taxon>Tracheophyta</taxon>
        <taxon>Spermatophyta</taxon>
        <taxon>Magnoliopsida</taxon>
        <taxon>Liliopsida</taxon>
        <taxon>Poales</taxon>
        <taxon>Poaceae</taxon>
        <taxon>BOP clade</taxon>
        <taxon>Oryzoideae</taxon>
        <taxon>Oryzeae</taxon>
        <taxon>Oryzinae</taxon>
        <taxon>Oryza</taxon>
        <taxon>Oryza sativa</taxon>
    </lineage>
</organism>